<name>A0A0F9BCR7_9ZZZZ</name>
<proteinExistence type="inferred from homology"/>
<evidence type="ECO:0000313" key="3">
    <source>
        <dbReference type="EMBL" id="KKL19525.1"/>
    </source>
</evidence>
<accession>A0A0F9BCR7</accession>
<dbReference type="PANTHER" id="PTHR30033">
    <property type="entry name" value="FLAGELLAR HOOK-ASSOCIATED PROTEIN 1"/>
    <property type="match status" value="1"/>
</dbReference>
<dbReference type="SUPFAM" id="SSF64518">
    <property type="entry name" value="Phase 1 flagellin"/>
    <property type="match status" value="1"/>
</dbReference>
<evidence type="ECO:0000259" key="2">
    <source>
        <dbReference type="Pfam" id="PF06429"/>
    </source>
</evidence>
<dbReference type="GO" id="GO:0005198">
    <property type="term" value="F:structural molecule activity"/>
    <property type="evidence" value="ECO:0007669"/>
    <property type="project" value="InterPro"/>
</dbReference>
<dbReference type="GO" id="GO:0044780">
    <property type="term" value="P:bacterial-type flagellum assembly"/>
    <property type="evidence" value="ECO:0007669"/>
    <property type="project" value="InterPro"/>
</dbReference>
<dbReference type="InterPro" id="IPR002371">
    <property type="entry name" value="FlgK"/>
</dbReference>
<dbReference type="GO" id="GO:0009424">
    <property type="term" value="C:bacterial-type flagellum hook"/>
    <property type="evidence" value="ECO:0007669"/>
    <property type="project" value="InterPro"/>
</dbReference>
<dbReference type="EMBL" id="LAZR01038455">
    <property type="protein sequence ID" value="KKL19525.1"/>
    <property type="molecule type" value="Genomic_DNA"/>
</dbReference>
<dbReference type="AlphaFoldDB" id="A0A0F9BCR7"/>
<sequence>HNLRKSISGVNIDEELVSLIKFQHGYAAAARFVAEVNKMLDVIINRMV</sequence>
<gene>
    <name evidence="3" type="ORF">LCGC14_2464570</name>
</gene>
<comment type="caution">
    <text evidence="3">The sequence shown here is derived from an EMBL/GenBank/DDBJ whole genome shotgun (WGS) entry which is preliminary data.</text>
</comment>
<organism evidence="3">
    <name type="scientific">marine sediment metagenome</name>
    <dbReference type="NCBI Taxonomy" id="412755"/>
    <lineage>
        <taxon>unclassified sequences</taxon>
        <taxon>metagenomes</taxon>
        <taxon>ecological metagenomes</taxon>
    </lineage>
</organism>
<feature type="domain" description="Flagellar basal-body/hook protein C-terminal" evidence="2">
    <location>
        <begin position="7"/>
        <end position="45"/>
    </location>
</feature>
<dbReference type="InterPro" id="IPR010930">
    <property type="entry name" value="Flg_bb/hook_C_dom"/>
</dbReference>
<evidence type="ECO:0000256" key="1">
    <source>
        <dbReference type="ARBA" id="ARBA00009677"/>
    </source>
</evidence>
<dbReference type="PANTHER" id="PTHR30033:SF1">
    <property type="entry name" value="FLAGELLAR HOOK-ASSOCIATED PROTEIN 1"/>
    <property type="match status" value="1"/>
</dbReference>
<feature type="non-terminal residue" evidence="3">
    <location>
        <position position="1"/>
    </location>
</feature>
<dbReference type="Pfam" id="PF06429">
    <property type="entry name" value="Flg_bbr_C"/>
    <property type="match status" value="1"/>
</dbReference>
<protein>
    <recommendedName>
        <fullName evidence="2">Flagellar basal-body/hook protein C-terminal domain-containing protein</fullName>
    </recommendedName>
</protein>
<reference evidence="3" key="1">
    <citation type="journal article" date="2015" name="Nature">
        <title>Complex archaea that bridge the gap between prokaryotes and eukaryotes.</title>
        <authorList>
            <person name="Spang A."/>
            <person name="Saw J.H."/>
            <person name="Jorgensen S.L."/>
            <person name="Zaremba-Niedzwiedzka K."/>
            <person name="Martijn J."/>
            <person name="Lind A.E."/>
            <person name="van Eijk R."/>
            <person name="Schleper C."/>
            <person name="Guy L."/>
            <person name="Ettema T.J."/>
        </authorList>
    </citation>
    <scope>NUCLEOTIDE SEQUENCE</scope>
</reference>
<comment type="similarity">
    <text evidence="1">Belongs to the flagella basal body rod proteins family.</text>
</comment>